<dbReference type="RefSeq" id="XP_004356343.1">
    <property type="nucleotide sequence ID" value="XM_004356290.1"/>
</dbReference>
<dbReference type="InterPro" id="IPR001849">
    <property type="entry name" value="PH_domain"/>
</dbReference>
<feature type="region of interest" description="Disordered" evidence="1">
    <location>
        <begin position="50"/>
        <end position="96"/>
    </location>
</feature>
<feature type="region of interest" description="Disordered" evidence="1">
    <location>
        <begin position="794"/>
        <end position="832"/>
    </location>
</feature>
<feature type="compositionally biased region" description="Polar residues" evidence="1">
    <location>
        <begin position="50"/>
        <end position="63"/>
    </location>
</feature>
<dbReference type="SUPFAM" id="SSF50729">
    <property type="entry name" value="PH domain-like"/>
    <property type="match status" value="1"/>
</dbReference>
<dbReference type="SMART" id="SM00233">
    <property type="entry name" value="PH"/>
    <property type="match status" value="1"/>
</dbReference>
<dbReference type="KEGG" id="dfa:DFA_08860"/>
<feature type="domain" description="PH" evidence="2">
    <location>
        <begin position="758"/>
        <end position="905"/>
    </location>
</feature>
<name>F4Q4R3_CACFS</name>
<sequence>MIETIEDIIDFHSTNEKSKLLATTKTLEIILNALGKWKCTNSSIVSVSAATGDDSSAGQTPPILSTDDAASTKSSSESSSTDRLSPSISRTTNNNNSDSTVPIQLANILCEIVKENTDLILPILSQFYETISYLIINNPSPSGTPPSSPPRGPNADPTDVINTAIFTMFGNICFLFPKNQNLLSQSIPHVLDIAKKSTLVQSIVYSTLASEAVNQPNILTPFIKQLINHASYYPNYFSILGGLCQYDKKEFESNIVLLVESFEKVPEARASIMEIIGHMSKNSASVLAIIPYLARLKVALTLESLASHMAIILKCVASRYPHILDSLLLDDVIESINKFPVAKYSLIEVVGMCSASHTNRAYQYLVTMLQKQQRQSISNDSNSIVAILKGLRSIQRTTPDLLTSVEPFQRFVAHPSASDNDQISEFIVTMAQEIIDNIQNYNNRENMISPLPSLANGNNVTTGIDVRVGQCLVELEKVDTTATINDKYLLETYYSIILETLSFIPIPSHCDIIKKEIKLSTPIKQSTTTTTTTTDVIVVEEKTKEDDTVTTQPEEPIKKEEETEKKELVEENKPKEEEEKKKEEEESTTTQQQQQDVVEKIVTITIYTLSFTFGHETIELLVQDENEIQVWKNINRLLSIVNLKPFLKVDQQDQQQQQQQGDSKSIISFVTFKDIQEIHKQLESLLEKTSLSPRCAASPVGASARVNQLAQDPAIPLIRINSVRNNNNGEDDDDDDLVLPTQNGTRLNVGPYEQQQPILLHQGRLFKKSKYLKRDDAYWFELYPTFLIGKKEKTEKEKDKENRDNNKGHPTLGTSSSSSSLASATTTTSTTPLHEEEIKIVIKEIREIKMVEGENKKMGIFKSKPNPHKEQKTFCITTAKRKFLFKAIGSEEKAVWINKIKQLYQQLVYRHHHNNGEFNFNQLDLTIPVNNVTGKEKDPNSPQQQQQHLQPQKSPVLESTNPSIVKSTSAPTSPVSSEPTSPRKKKKLMRRFTQYLPKMKN</sequence>
<feature type="compositionally biased region" description="Low complexity" evidence="1">
    <location>
        <begin position="65"/>
        <end position="96"/>
    </location>
</feature>
<feature type="region of interest" description="Disordered" evidence="1">
    <location>
        <begin position="930"/>
        <end position="1001"/>
    </location>
</feature>
<gene>
    <name evidence="3" type="ORF">DFA_08860</name>
</gene>
<dbReference type="InterPro" id="IPR011993">
    <property type="entry name" value="PH-like_dom_sf"/>
</dbReference>
<dbReference type="EMBL" id="GL883021">
    <property type="protein sequence ID" value="EGG17859.1"/>
    <property type="molecule type" value="Genomic_DNA"/>
</dbReference>
<evidence type="ECO:0000256" key="1">
    <source>
        <dbReference type="SAM" id="MobiDB-lite"/>
    </source>
</evidence>
<organism evidence="3 4">
    <name type="scientific">Cavenderia fasciculata</name>
    <name type="common">Slime mold</name>
    <name type="synonym">Dictyostelium fasciculatum</name>
    <dbReference type="NCBI Taxonomy" id="261658"/>
    <lineage>
        <taxon>Eukaryota</taxon>
        <taxon>Amoebozoa</taxon>
        <taxon>Evosea</taxon>
        <taxon>Eumycetozoa</taxon>
        <taxon>Dictyostelia</taxon>
        <taxon>Acytosteliales</taxon>
        <taxon>Cavenderiaceae</taxon>
        <taxon>Cavenderia</taxon>
    </lineage>
</organism>
<dbReference type="InterPro" id="IPR016024">
    <property type="entry name" value="ARM-type_fold"/>
</dbReference>
<feature type="compositionally biased region" description="Low complexity" evidence="1">
    <location>
        <begin position="967"/>
        <end position="980"/>
    </location>
</feature>
<feature type="compositionally biased region" description="Basic and acidic residues" evidence="1">
    <location>
        <begin position="555"/>
        <end position="584"/>
    </location>
</feature>
<feature type="compositionally biased region" description="Low complexity" evidence="1">
    <location>
        <begin position="942"/>
        <end position="952"/>
    </location>
</feature>
<feature type="compositionally biased region" description="Basic and acidic residues" evidence="1">
    <location>
        <begin position="794"/>
        <end position="807"/>
    </location>
</feature>
<accession>F4Q4R3</accession>
<dbReference type="OMA" id="ENGKNTH"/>
<dbReference type="OrthoDB" id="21444at2759"/>
<dbReference type="Proteomes" id="UP000007797">
    <property type="component" value="Unassembled WGS sequence"/>
</dbReference>
<proteinExistence type="predicted"/>
<keyword evidence="4" id="KW-1185">Reference proteome</keyword>
<dbReference type="PROSITE" id="PS50003">
    <property type="entry name" value="PH_DOMAIN"/>
    <property type="match status" value="1"/>
</dbReference>
<reference evidence="4" key="1">
    <citation type="journal article" date="2011" name="Genome Res.">
        <title>Phylogeny-wide analysis of social amoeba genomes highlights ancient origins for complex intercellular communication.</title>
        <authorList>
            <person name="Heidel A.J."/>
            <person name="Lawal H.M."/>
            <person name="Felder M."/>
            <person name="Schilde C."/>
            <person name="Helps N.R."/>
            <person name="Tunggal B."/>
            <person name="Rivero F."/>
            <person name="John U."/>
            <person name="Schleicher M."/>
            <person name="Eichinger L."/>
            <person name="Platzer M."/>
            <person name="Noegel A.A."/>
            <person name="Schaap P."/>
            <person name="Gloeckner G."/>
        </authorList>
    </citation>
    <scope>NUCLEOTIDE SEQUENCE [LARGE SCALE GENOMIC DNA]</scope>
    <source>
        <strain evidence="4">SH3</strain>
    </source>
</reference>
<evidence type="ECO:0000259" key="2">
    <source>
        <dbReference type="PROSITE" id="PS50003"/>
    </source>
</evidence>
<dbReference type="GeneID" id="14869875"/>
<protein>
    <recommendedName>
        <fullName evidence="2">PH domain-containing protein</fullName>
    </recommendedName>
</protein>
<feature type="compositionally biased region" description="Low complexity" evidence="1">
    <location>
        <begin position="811"/>
        <end position="831"/>
    </location>
</feature>
<feature type="compositionally biased region" description="Polar residues" evidence="1">
    <location>
        <begin position="957"/>
        <end position="966"/>
    </location>
</feature>
<evidence type="ECO:0000313" key="4">
    <source>
        <dbReference type="Proteomes" id="UP000007797"/>
    </source>
</evidence>
<dbReference type="Gene3D" id="2.30.29.30">
    <property type="entry name" value="Pleckstrin-homology domain (PH domain)/Phosphotyrosine-binding domain (PTB)"/>
    <property type="match status" value="1"/>
</dbReference>
<evidence type="ECO:0000313" key="3">
    <source>
        <dbReference type="EMBL" id="EGG17859.1"/>
    </source>
</evidence>
<feature type="region of interest" description="Disordered" evidence="1">
    <location>
        <begin position="543"/>
        <end position="594"/>
    </location>
</feature>
<dbReference type="AlphaFoldDB" id="F4Q4R3"/>
<dbReference type="SUPFAM" id="SSF48371">
    <property type="entry name" value="ARM repeat"/>
    <property type="match status" value="1"/>
</dbReference>